<accession>A0A1N6VJZ2</accession>
<gene>
    <name evidence="6" type="ORF">SAMN05421834_10834</name>
</gene>
<dbReference type="EC" id="7.6.2.9" evidence="4"/>
<keyword evidence="1" id="KW-0813">Transport</keyword>
<sequence>MIEVKNLNFAYQKERVLNNINFQLEEGKSLAIIGPSGCGKTTLLYLLAGLEQADQGEIKIKSKLISGIRENTGVILQDYGLFPWKTVYHNLALGLKIRGCAKKQIEKKVNLALKRLKISEFKNKYPAELSGGQKQRVAVGRSLVLAPDLLLMDEPFSALDALTREEMQNLILEIHSRDNFSFVLVTHDIAEAAFLGHKIAVIREGQIVNILSNPHFGQKNLREKEEFFELQKKLRKQMTLEYGGENQHEKREV</sequence>
<dbReference type="STRING" id="56779.SAMN05421834_10834"/>
<reference evidence="7" key="1">
    <citation type="submission" date="2017-01" db="EMBL/GenBank/DDBJ databases">
        <authorList>
            <person name="Varghese N."/>
            <person name="Submissions S."/>
        </authorList>
    </citation>
    <scope>NUCLEOTIDE SEQUENCE [LARGE SCALE GENOMIC DNA]</scope>
    <source>
        <strain evidence="7">ATCC 700103</strain>
    </source>
</reference>
<dbReference type="PROSITE" id="PS00211">
    <property type="entry name" value="ABC_TRANSPORTER_1"/>
    <property type="match status" value="1"/>
</dbReference>
<dbReference type="InterPro" id="IPR003593">
    <property type="entry name" value="AAA+_ATPase"/>
</dbReference>
<dbReference type="InterPro" id="IPR050093">
    <property type="entry name" value="ABC_SmlMolc_Importer"/>
</dbReference>
<dbReference type="EMBL" id="FTNC01000008">
    <property type="protein sequence ID" value="SIQ78107.1"/>
    <property type="molecule type" value="Genomic_DNA"/>
</dbReference>
<organism evidence="6 7">
    <name type="scientific">Halanaerobium kushneri</name>
    <dbReference type="NCBI Taxonomy" id="56779"/>
    <lineage>
        <taxon>Bacteria</taxon>
        <taxon>Bacillati</taxon>
        <taxon>Bacillota</taxon>
        <taxon>Clostridia</taxon>
        <taxon>Halanaerobiales</taxon>
        <taxon>Halanaerobiaceae</taxon>
        <taxon>Halanaerobium</taxon>
    </lineage>
</organism>
<dbReference type="InterPro" id="IPR027417">
    <property type="entry name" value="P-loop_NTPase"/>
</dbReference>
<dbReference type="FunFam" id="3.40.50.300:FF:000425">
    <property type="entry name" value="Probable ABC transporter, ATP-binding subunit"/>
    <property type="match status" value="1"/>
</dbReference>
<keyword evidence="7" id="KW-1185">Reference proteome</keyword>
<dbReference type="InterPro" id="IPR017871">
    <property type="entry name" value="ABC_transporter-like_CS"/>
</dbReference>
<dbReference type="PANTHER" id="PTHR42781">
    <property type="entry name" value="SPERMIDINE/PUTRESCINE IMPORT ATP-BINDING PROTEIN POTA"/>
    <property type="match status" value="1"/>
</dbReference>
<dbReference type="RefSeq" id="WP_076544653.1">
    <property type="nucleotide sequence ID" value="NZ_FTNC01000008.1"/>
</dbReference>
<dbReference type="CDD" id="cd03293">
    <property type="entry name" value="ABC_NrtD_SsuB_transporters"/>
    <property type="match status" value="1"/>
</dbReference>
<evidence type="ECO:0000256" key="2">
    <source>
        <dbReference type="ARBA" id="ARBA00022741"/>
    </source>
</evidence>
<dbReference type="GO" id="GO:0015418">
    <property type="term" value="F:ABC-type quaternary ammonium compound transporting activity"/>
    <property type="evidence" value="ECO:0007669"/>
    <property type="project" value="UniProtKB-EC"/>
</dbReference>
<evidence type="ECO:0000256" key="1">
    <source>
        <dbReference type="ARBA" id="ARBA00022448"/>
    </source>
</evidence>
<protein>
    <recommendedName>
        <fullName evidence="4">ABC-type quaternary amine transporter</fullName>
        <ecNumber evidence="4">7.6.2.9</ecNumber>
    </recommendedName>
</protein>
<dbReference type="InterPro" id="IPR003439">
    <property type="entry name" value="ABC_transporter-like_ATP-bd"/>
</dbReference>
<proteinExistence type="predicted"/>
<evidence type="ECO:0000259" key="5">
    <source>
        <dbReference type="PROSITE" id="PS50893"/>
    </source>
</evidence>
<keyword evidence="2" id="KW-0547">Nucleotide-binding</keyword>
<dbReference type="GO" id="GO:0016887">
    <property type="term" value="F:ATP hydrolysis activity"/>
    <property type="evidence" value="ECO:0007669"/>
    <property type="project" value="InterPro"/>
</dbReference>
<dbReference type="PROSITE" id="PS50893">
    <property type="entry name" value="ABC_TRANSPORTER_2"/>
    <property type="match status" value="1"/>
</dbReference>
<evidence type="ECO:0000313" key="6">
    <source>
        <dbReference type="EMBL" id="SIQ78107.1"/>
    </source>
</evidence>
<feature type="domain" description="ABC transporter" evidence="5">
    <location>
        <begin position="2"/>
        <end position="229"/>
    </location>
</feature>
<dbReference type="Pfam" id="PF00005">
    <property type="entry name" value="ABC_tran"/>
    <property type="match status" value="1"/>
</dbReference>
<dbReference type="PANTHER" id="PTHR42781:SF8">
    <property type="entry name" value="BICARBONATE TRANSPORT ATP-BINDING PROTEIN CMPC"/>
    <property type="match status" value="1"/>
</dbReference>
<dbReference type="OrthoDB" id="9801958at2"/>
<dbReference type="AlphaFoldDB" id="A0A1N6VJZ2"/>
<dbReference type="SMART" id="SM00382">
    <property type="entry name" value="AAA"/>
    <property type="match status" value="1"/>
</dbReference>
<dbReference type="Proteomes" id="UP000185669">
    <property type="component" value="Unassembled WGS sequence"/>
</dbReference>
<evidence type="ECO:0000256" key="4">
    <source>
        <dbReference type="ARBA" id="ARBA00066388"/>
    </source>
</evidence>
<evidence type="ECO:0000313" key="7">
    <source>
        <dbReference type="Proteomes" id="UP000185669"/>
    </source>
</evidence>
<keyword evidence="3 6" id="KW-0067">ATP-binding</keyword>
<dbReference type="Gene3D" id="3.40.50.300">
    <property type="entry name" value="P-loop containing nucleotide triphosphate hydrolases"/>
    <property type="match status" value="1"/>
</dbReference>
<dbReference type="SUPFAM" id="SSF52540">
    <property type="entry name" value="P-loop containing nucleoside triphosphate hydrolases"/>
    <property type="match status" value="1"/>
</dbReference>
<dbReference type="GO" id="GO:0005524">
    <property type="term" value="F:ATP binding"/>
    <property type="evidence" value="ECO:0007669"/>
    <property type="project" value="UniProtKB-KW"/>
</dbReference>
<name>A0A1N6VJZ2_9FIRM</name>
<evidence type="ECO:0000256" key="3">
    <source>
        <dbReference type="ARBA" id="ARBA00022840"/>
    </source>
</evidence>